<keyword evidence="1" id="KW-1133">Transmembrane helix</keyword>
<name>A0ABV6EWZ7_9BRAD</name>
<feature type="transmembrane region" description="Helical" evidence="1">
    <location>
        <begin position="263"/>
        <end position="287"/>
    </location>
</feature>
<gene>
    <name evidence="2" type="ORF">ACFFJ6_18955</name>
</gene>
<feature type="transmembrane region" description="Helical" evidence="1">
    <location>
        <begin position="73"/>
        <end position="92"/>
    </location>
</feature>
<keyword evidence="1" id="KW-0472">Membrane</keyword>
<sequence>MTTGDITLGTWTGPVRNRVRQVMAVIGPDFRDGAAEPVPQPAKPGVVAVLFLIVSAALLLVVLGQGAGRRGEAMAPVLFWLGIALMVVPISFRIAWPDASRGERLLLLLLLVEAMFFCRTVYSPTSFTPHDEYLHWVAADDLMTARRLFLSNPLLEVGSTYQALEILATSLADLTRLPLFASAMLLLAVLKGTFIVALFLLYEKITGSARIAAVGSLAYMGCSTFFLFEAMFSYESLGIVLCALAFAIEAASRNDAGPQRARALLLIGLILGGIAVTHHLSAVYAAIYFGAVATLDLLRRDGSRREARVAIGAVMAVALPLLWMEFRGTDLGAYLGPVIESGVKTLLTKLHGAAMQPPDPLADAKAPSQPLVMRVITLLGVLLTAIGLATGFFRSLALSMVGSGRAGWRSIQHVLERRWSDSRIVFLTVLAFGFPLSVLFRLSIGGWEIGNRMGTLAFFGVGLVVAAGVVHFWQGLSPRGWRLFAPPLALSVIVLSGITSASLDLIRGPYRVAADAQSVEAMAVGTARWTKEWMGPGNRFTSDRVNRLLLAGYGRQDVRLDIAPGVNSARVFGSATLSGDDFWALAQSDVDFLLVDMRLTAAPPVLGFYFEPWEPRTDKPIAVDALSKFEDIEGVGRIYDNGFIRIYDMRGMHVRP</sequence>
<feature type="transmembrane region" description="Helical" evidence="1">
    <location>
        <begin position="424"/>
        <end position="444"/>
    </location>
</feature>
<feature type="transmembrane region" description="Helical" evidence="1">
    <location>
        <begin position="456"/>
        <end position="476"/>
    </location>
</feature>
<feature type="transmembrane region" description="Helical" evidence="1">
    <location>
        <begin position="307"/>
        <end position="324"/>
    </location>
</feature>
<evidence type="ECO:0000313" key="3">
    <source>
        <dbReference type="Proteomes" id="UP001589775"/>
    </source>
</evidence>
<feature type="transmembrane region" description="Helical" evidence="1">
    <location>
        <begin position="179"/>
        <end position="202"/>
    </location>
</feature>
<feature type="transmembrane region" description="Helical" evidence="1">
    <location>
        <begin position="46"/>
        <end position="67"/>
    </location>
</feature>
<protein>
    <recommendedName>
        <fullName evidence="4">Transmembrane protein</fullName>
    </recommendedName>
</protein>
<reference evidence="2 3" key="1">
    <citation type="submission" date="2024-09" db="EMBL/GenBank/DDBJ databases">
        <authorList>
            <person name="Sun Q."/>
            <person name="Mori K."/>
        </authorList>
    </citation>
    <scope>NUCLEOTIDE SEQUENCE [LARGE SCALE GENOMIC DNA]</scope>
    <source>
        <strain evidence="2 3">KCTC 23279</strain>
    </source>
</reference>
<proteinExistence type="predicted"/>
<feature type="transmembrane region" description="Helical" evidence="1">
    <location>
        <begin position="488"/>
        <end position="506"/>
    </location>
</feature>
<comment type="caution">
    <text evidence="2">The sequence shown here is derived from an EMBL/GenBank/DDBJ whole genome shotgun (WGS) entry which is preliminary data.</text>
</comment>
<accession>A0ABV6EWZ7</accession>
<evidence type="ECO:0000256" key="1">
    <source>
        <dbReference type="SAM" id="Phobius"/>
    </source>
</evidence>
<evidence type="ECO:0008006" key="4">
    <source>
        <dbReference type="Google" id="ProtNLM"/>
    </source>
</evidence>
<keyword evidence="1" id="KW-0812">Transmembrane</keyword>
<feature type="transmembrane region" description="Helical" evidence="1">
    <location>
        <begin position="234"/>
        <end position="251"/>
    </location>
</feature>
<dbReference type="Proteomes" id="UP001589775">
    <property type="component" value="Unassembled WGS sequence"/>
</dbReference>
<evidence type="ECO:0000313" key="2">
    <source>
        <dbReference type="EMBL" id="MFC0242580.1"/>
    </source>
</evidence>
<dbReference type="RefSeq" id="WP_378390684.1">
    <property type="nucleotide sequence ID" value="NZ_JBHLWM010000008.1"/>
</dbReference>
<keyword evidence="3" id="KW-1185">Reference proteome</keyword>
<dbReference type="EMBL" id="JBHLWM010000008">
    <property type="protein sequence ID" value="MFC0242580.1"/>
    <property type="molecule type" value="Genomic_DNA"/>
</dbReference>
<organism evidence="2 3">
    <name type="scientific">Rhodopseudomonas telluris</name>
    <dbReference type="NCBI Taxonomy" id="644215"/>
    <lineage>
        <taxon>Bacteria</taxon>
        <taxon>Pseudomonadati</taxon>
        <taxon>Pseudomonadota</taxon>
        <taxon>Alphaproteobacteria</taxon>
        <taxon>Hyphomicrobiales</taxon>
        <taxon>Nitrobacteraceae</taxon>
        <taxon>Rhodopseudomonas</taxon>
    </lineage>
</organism>
<feature type="transmembrane region" description="Helical" evidence="1">
    <location>
        <begin position="371"/>
        <end position="393"/>
    </location>
</feature>